<dbReference type="AlphaFoldDB" id="A0A2T9YTB8"/>
<reference evidence="1 2" key="1">
    <citation type="journal article" date="2018" name="MBio">
        <title>Comparative Genomics Reveals the Core Gene Toolbox for the Fungus-Insect Symbiosis.</title>
        <authorList>
            <person name="Wang Y."/>
            <person name="Stata M."/>
            <person name="Wang W."/>
            <person name="Stajich J.E."/>
            <person name="White M.M."/>
            <person name="Moncalvo J.M."/>
        </authorList>
    </citation>
    <scope>NUCLEOTIDE SEQUENCE [LARGE SCALE GENOMIC DNA]</scope>
    <source>
        <strain evidence="1 2">SWE-8-4</strain>
    </source>
</reference>
<sequence length="87" mass="9742">MCKGFDVAVDRVVNNVNLKFGHVRVFEYKIQSSMVETLETLTSNSNKVRFHSVCISNSYLLSLKALNLSGTYDNWCINATGTDTAFN</sequence>
<evidence type="ECO:0000313" key="2">
    <source>
        <dbReference type="Proteomes" id="UP000245383"/>
    </source>
</evidence>
<protein>
    <submittedName>
        <fullName evidence="1">Uncharacterized protein</fullName>
    </submittedName>
</protein>
<dbReference type="Proteomes" id="UP000245383">
    <property type="component" value="Unassembled WGS sequence"/>
</dbReference>
<name>A0A2T9YTB8_9FUNG</name>
<proteinExistence type="predicted"/>
<gene>
    <name evidence="1" type="ORF">BB561_001706</name>
</gene>
<keyword evidence="2" id="KW-1185">Reference proteome</keyword>
<dbReference type="EMBL" id="MBFR01000052">
    <property type="protein sequence ID" value="PVU95590.1"/>
    <property type="molecule type" value="Genomic_DNA"/>
</dbReference>
<accession>A0A2T9YTB8</accession>
<comment type="caution">
    <text evidence="1">The sequence shown here is derived from an EMBL/GenBank/DDBJ whole genome shotgun (WGS) entry which is preliminary data.</text>
</comment>
<evidence type="ECO:0000313" key="1">
    <source>
        <dbReference type="EMBL" id="PVU95590.1"/>
    </source>
</evidence>
<organism evidence="1 2">
    <name type="scientific">Smittium simulii</name>
    <dbReference type="NCBI Taxonomy" id="133385"/>
    <lineage>
        <taxon>Eukaryota</taxon>
        <taxon>Fungi</taxon>
        <taxon>Fungi incertae sedis</taxon>
        <taxon>Zoopagomycota</taxon>
        <taxon>Kickxellomycotina</taxon>
        <taxon>Harpellomycetes</taxon>
        <taxon>Harpellales</taxon>
        <taxon>Legeriomycetaceae</taxon>
        <taxon>Smittium</taxon>
    </lineage>
</organism>